<dbReference type="PANTHER" id="PTHR35908:SF1">
    <property type="entry name" value="CONSERVED PROTEIN"/>
    <property type="match status" value="1"/>
</dbReference>
<dbReference type="CDD" id="cd06587">
    <property type="entry name" value="VOC"/>
    <property type="match status" value="1"/>
</dbReference>
<dbReference type="SUPFAM" id="SSF54593">
    <property type="entry name" value="Glyoxalase/Bleomycin resistance protein/Dihydroxybiphenyl dioxygenase"/>
    <property type="match status" value="1"/>
</dbReference>
<reference evidence="2 3" key="1">
    <citation type="submission" date="2018-02" db="EMBL/GenBank/DDBJ databases">
        <title>Genomic Encyclopedia of Archaeal and Bacterial Type Strains, Phase II (KMG-II): from individual species to whole genera.</title>
        <authorList>
            <person name="Goeker M."/>
        </authorList>
    </citation>
    <scope>NUCLEOTIDE SEQUENCE [LARGE SCALE GENOMIC DNA]</scope>
    <source>
        <strain evidence="2 3">DSM 22857</strain>
    </source>
</reference>
<dbReference type="InterPro" id="IPR029068">
    <property type="entry name" value="Glyas_Bleomycin-R_OHBP_Dase"/>
</dbReference>
<dbReference type="Proteomes" id="UP000239485">
    <property type="component" value="Unassembled WGS sequence"/>
</dbReference>
<comment type="caution">
    <text evidence="2">The sequence shown here is derived from an EMBL/GenBank/DDBJ whole genome shotgun (WGS) entry which is preliminary data.</text>
</comment>
<dbReference type="InterPro" id="IPR037523">
    <property type="entry name" value="VOC_core"/>
</dbReference>
<dbReference type="PANTHER" id="PTHR35908">
    <property type="entry name" value="HYPOTHETICAL FUSION PROTEIN"/>
    <property type="match status" value="1"/>
</dbReference>
<protein>
    <recommendedName>
        <fullName evidence="1">VOC domain-containing protein</fullName>
    </recommendedName>
</protein>
<proteinExistence type="predicted"/>
<gene>
    <name evidence="2" type="ORF">CLV92_114100</name>
</gene>
<dbReference type="AlphaFoldDB" id="A0A2S6IE69"/>
<dbReference type="InterPro" id="IPR041581">
    <property type="entry name" value="Glyoxalase_6"/>
</dbReference>
<dbReference type="PROSITE" id="PS51819">
    <property type="entry name" value="VOC"/>
    <property type="match status" value="1"/>
</dbReference>
<feature type="domain" description="VOC" evidence="1">
    <location>
        <begin position="1"/>
        <end position="70"/>
    </location>
</feature>
<dbReference type="EMBL" id="PTJD01000014">
    <property type="protein sequence ID" value="PPK92499.1"/>
    <property type="molecule type" value="Genomic_DNA"/>
</dbReference>
<evidence type="ECO:0000259" key="1">
    <source>
        <dbReference type="PROSITE" id="PS51819"/>
    </source>
</evidence>
<dbReference type="Gene3D" id="3.10.180.10">
    <property type="entry name" value="2,3-Dihydroxybiphenyl 1,2-Dioxygenase, domain 1"/>
    <property type="match status" value="1"/>
</dbReference>
<accession>A0A2S6IE69</accession>
<evidence type="ECO:0000313" key="3">
    <source>
        <dbReference type="Proteomes" id="UP000239485"/>
    </source>
</evidence>
<organism evidence="2 3">
    <name type="scientific">Kineococcus xinjiangensis</name>
    <dbReference type="NCBI Taxonomy" id="512762"/>
    <lineage>
        <taxon>Bacteria</taxon>
        <taxon>Bacillati</taxon>
        <taxon>Actinomycetota</taxon>
        <taxon>Actinomycetes</taxon>
        <taxon>Kineosporiales</taxon>
        <taxon>Kineosporiaceae</taxon>
        <taxon>Kineococcus</taxon>
    </lineage>
</organism>
<evidence type="ECO:0000313" key="2">
    <source>
        <dbReference type="EMBL" id="PPK92499.1"/>
    </source>
</evidence>
<keyword evidence="3" id="KW-1185">Reference proteome</keyword>
<name>A0A2S6IE69_9ACTN</name>
<sequence>MPRISFQPVPEARQGKNRLHLDLEVDDIDAAVARALILGATRVGVVVRGPLGAYQVIRDPEDNEFCFVCD</sequence>
<dbReference type="Pfam" id="PF18029">
    <property type="entry name" value="Glyoxalase_6"/>
    <property type="match status" value="1"/>
</dbReference>